<gene>
    <name evidence="1" type="ORF">HK414_14825</name>
</gene>
<organism evidence="1 2">
    <name type="scientific">Ramlibacter terrae</name>
    <dbReference type="NCBI Taxonomy" id="2732511"/>
    <lineage>
        <taxon>Bacteria</taxon>
        <taxon>Pseudomonadati</taxon>
        <taxon>Pseudomonadota</taxon>
        <taxon>Betaproteobacteria</taxon>
        <taxon>Burkholderiales</taxon>
        <taxon>Comamonadaceae</taxon>
        <taxon>Ramlibacter</taxon>
    </lineage>
</organism>
<dbReference type="SUPFAM" id="SSF52540">
    <property type="entry name" value="P-loop containing nucleoside triphosphate hydrolases"/>
    <property type="match status" value="1"/>
</dbReference>
<sequence length="231" mass="25440">MKKLLARFFAESIVCLHAITHPYSVLTHCLRAAGGRVLALGELVDDFHRQMLAADALAGAAVRRKVLARFLQRLFSIRGGSHILLNNVFMAPRIQLIGDFEDAVFIVVERDARDQFVARRAESPDATHETPADFAAMLTRGRARYRAACAGVAPAMLAGRRINLRFEDFLRNDGGVRERLLDQLGLARAGLVPDKSRFDPAISLKNVGIHAAQLAPAESEWIAAELGIYMP</sequence>
<keyword evidence="2" id="KW-1185">Reference proteome</keyword>
<dbReference type="InterPro" id="IPR027417">
    <property type="entry name" value="P-loop_NTPase"/>
</dbReference>
<proteinExistence type="predicted"/>
<name>A0ABX6P465_9BURK</name>
<dbReference type="Proteomes" id="UP000500826">
    <property type="component" value="Chromosome"/>
</dbReference>
<reference evidence="1 2" key="1">
    <citation type="submission" date="2020-05" db="EMBL/GenBank/DDBJ databases">
        <title>Ramlibacter rhizophilus sp. nov., isolated from rhizosphere soil of national flower Mugunghwa from South Korea.</title>
        <authorList>
            <person name="Zheng-Fei Y."/>
            <person name="Huan T."/>
        </authorList>
    </citation>
    <scope>NUCLEOTIDE SEQUENCE [LARGE SCALE GENOMIC DNA]</scope>
    <source>
        <strain evidence="1 2">H242</strain>
    </source>
</reference>
<evidence type="ECO:0000313" key="2">
    <source>
        <dbReference type="Proteomes" id="UP000500826"/>
    </source>
</evidence>
<evidence type="ECO:0008006" key="3">
    <source>
        <dbReference type="Google" id="ProtNLM"/>
    </source>
</evidence>
<evidence type="ECO:0000313" key="1">
    <source>
        <dbReference type="EMBL" id="QJW84517.1"/>
    </source>
</evidence>
<protein>
    <recommendedName>
        <fullName evidence="3">Sulfotransferase family protein</fullName>
    </recommendedName>
</protein>
<dbReference type="Pfam" id="PF13469">
    <property type="entry name" value="Sulfotransfer_3"/>
    <property type="match status" value="1"/>
</dbReference>
<accession>A0ABX6P465</accession>
<dbReference type="Gene3D" id="3.40.50.300">
    <property type="entry name" value="P-loop containing nucleotide triphosphate hydrolases"/>
    <property type="match status" value="1"/>
</dbReference>
<dbReference type="EMBL" id="CP053418">
    <property type="protein sequence ID" value="QJW84517.1"/>
    <property type="molecule type" value="Genomic_DNA"/>
</dbReference>